<organism evidence="8 9">
    <name type="scientific">Streptantibioticus ferralitis</name>
    <dbReference type="NCBI Taxonomy" id="236510"/>
    <lineage>
        <taxon>Bacteria</taxon>
        <taxon>Bacillati</taxon>
        <taxon>Actinomycetota</taxon>
        <taxon>Actinomycetes</taxon>
        <taxon>Kitasatosporales</taxon>
        <taxon>Streptomycetaceae</taxon>
        <taxon>Streptantibioticus</taxon>
    </lineage>
</organism>
<evidence type="ECO:0000256" key="1">
    <source>
        <dbReference type="ARBA" id="ARBA00004651"/>
    </source>
</evidence>
<dbReference type="Pfam" id="PF05231">
    <property type="entry name" value="MASE1"/>
    <property type="match status" value="1"/>
</dbReference>
<evidence type="ECO:0000256" key="2">
    <source>
        <dbReference type="ARBA" id="ARBA00022475"/>
    </source>
</evidence>
<feature type="transmembrane region" description="Helical" evidence="6">
    <location>
        <begin position="163"/>
        <end position="183"/>
    </location>
</feature>
<accession>A0ABT5YZ79</accession>
<evidence type="ECO:0000256" key="4">
    <source>
        <dbReference type="ARBA" id="ARBA00022989"/>
    </source>
</evidence>
<protein>
    <submittedName>
        <fullName evidence="8">MASE1 domain-containing protein</fullName>
    </submittedName>
</protein>
<evidence type="ECO:0000256" key="5">
    <source>
        <dbReference type="ARBA" id="ARBA00023136"/>
    </source>
</evidence>
<comment type="caution">
    <text evidence="8">The sequence shown here is derived from an EMBL/GenBank/DDBJ whole genome shotgun (WGS) entry which is preliminary data.</text>
</comment>
<name>A0ABT5YZ79_9ACTN</name>
<proteinExistence type="predicted"/>
<keyword evidence="5 6" id="KW-0472">Membrane</keyword>
<comment type="subcellular location">
    <subcellularLocation>
        <location evidence="1">Cell membrane</location>
        <topology evidence="1">Multi-pass membrane protein</topology>
    </subcellularLocation>
</comment>
<feature type="transmembrane region" description="Helical" evidence="6">
    <location>
        <begin position="126"/>
        <end position="151"/>
    </location>
</feature>
<dbReference type="InterPro" id="IPR007895">
    <property type="entry name" value="MASE1"/>
</dbReference>
<feature type="transmembrane region" description="Helical" evidence="6">
    <location>
        <begin position="16"/>
        <end position="34"/>
    </location>
</feature>
<evidence type="ECO:0000313" key="8">
    <source>
        <dbReference type="EMBL" id="MDF2256621.1"/>
    </source>
</evidence>
<feature type="transmembrane region" description="Helical" evidence="6">
    <location>
        <begin position="274"/>
        <end position="293"/>
    </location>
</feature>
<keyword evidence="3 6" id="KW-0812">Transmembrane</keyword>
<evidence type="ECO:0000259" key="7">
    <source>
        <dbReference type="Pfam" id="PF05231"/>
    </source>
</evidence>
<gene>
    <name evidence="8" type="ORF">P2L57_13030</name>
</gene>
<reference evidence="8 9" key="1">
    <citation type="submission" date="2023-03" db="EMBL/GenBank/DDBJ databases">
        <title>Draft genome sequence of type strain Streptomyces ferralitis JCM 14344.</title>
        <authorList>
            <person name="Klaysubun C."/>
            <person name="Duangmal K."/>
        </authorList>
    </citation>
    <scope>NUCLEOTIDE SEQUENCE [LARGE SCALE GENOMIC DNA]</scope>
    <source>
        <strain evidence="8 9">JCM 14344</strain>
    </source>
</reference>
<keyword evidence="9" id="KW-1185">Reference proteome</keyword>
<keyword evidence="2" id="KW-1003">Cell membrane</keyword>
<dbReference type="Proteomes" id="UP001220022">
    <property type="component" value="Unassembled WGS sequence"/>
</dbReference>
<feature type="transmembrane region" description="Helical" evidence="6">
    <location>
        <begin position="46"/>
        <end position="66"/>
    </location>
</feature>
<dbReference type="EMBL" id="JARHTQ010000007">
    <property type="protein sequence ID" value="MDF2256621.1"/>
    <property type="molecule type" value="Genomic_DNA"/>
</dbReference>
<evidence type="ECO:0000313" key="9">
    <source>
        <dbReference type="Proteomes" id="UP001220022"/>
    </source>
</evidence>
<feature type="domain" description="MASE1" evidence="7">
    <location>
        <begin position="21"/>
        <end position="297"/>
    </location>
</feature>
<feature type="transmembrane region" description="Helical" evidence="6">
    <location>
        <begin position="86"/>
        <end position="110"/>
    </location>
</feature>
<keyword evidence="4 6" id="KW-1133">Transmembrane helix</keyword>
<sequence length="321" mass="34109">MAAVVRNEEPRRDATAAVRLVVVAASYIATSWLGETERVVVAGNQVISPLWLPSGIALTYLLYWGMRTWPGIALGALFSELTFLPWHYPLADVGIIAGNTLAPICAYLMLRQVGFRVELGRLRDGLALVFLGALAGTLVNPTLAVGALVLSGRVPADSFWTAWSAWWTGNALGVLVVTPLLLTVRRVRVPRDVPFLQWAEAAALLVGTVVVTFGVTSTSLSLLFLVFPLLIWAALRFQLAGAAPCALVVSVGAVTSATHHTGPFAHHGLVATMVNLQALNGAAALTALLLAAITTERNNTRRKVEDACQELAEVVAHLAPG</sequence>
<evidence type="ECO:0000256" key="6">
    <source>
        <dbReference type="SAM" id="Phobius"/>
    </source>
</evidence>
<evidence type="ECO:0000256" key="3">
    <source>
        <dbReference type="ARBA" id="ARBA00022692"/>
    </source>
</evidence>